<dbReference type="EMBL" id="CAJOAZ010000570">
    <property type="protein sequence ID" value="CAF3676313.1"/>
    <property type="molecule type" value="Genomic_DNA"/>
</dbReference>
<protein>
    <recommendedName>
        <fullName evidence="11">Cysteine protease</fullName>
        <ecNumber evidence="11">3.4.22.-</ecNumber>
    </recommendedName>
</protein>
<evidence type="ECO:0000256" key="1">
    <source>
        <dbReference type="ARBA" id="ARBA00004496"/>
    </source>
</evidence>
<evidence type="ECO:0000256" key="2">
    <source>
        <dbReference type="ARBA" id="ARBA00010958"/>
    </source>
</evidence>
<dbReference type="InterPro" id="IPR038765">
    <property type="entry name" value="Papain-like_cys_pep_sf"/>
</dbReference>
<dbReference type="EC" id="3.4.22.-" evidence="11"/>
<evidence type="ECO:0000256" key="10">
    <source>
        <dbReference type="ARBA" id="ARBA00029362"/>
    </source>
</evidence>
<keyword evidence="5 11" id="KW-0645">Protease</keyword>
<name>A0A818T0X0_9BILA</name>
<proteinExistence type="inferred from homology"/>
<dbReference type="GO" id="GO:0000423">
    <property type="term" value="P:mitophagy"/>
    <property type="evidence" value="ECO:0007669"/>
    <property type="project" value="TreeGrafter"/>
</dbReference>
<evidence type="ECO:0000256" key="9">
    <source>
        <dbReference type="ARBA" id="ARBA00023006"/>
    </source>
</evidence>
<feature type="domain" description="Peptidase C54 catalytic" evidence="13">
    <location>
        <begin position="191"/>
        <end position="517"/>
    </location>
</feature>
<dbReference type="GO" id="GO:0019786">
    <property type="term" value="F:protein-phosphatidylethanolamide deconjugating activity"/>
    <property type="evidence" value="ECO:0007669"/>
    <property type="project" value="InterPro"/>
</dbReference>
<comment type="subcellular location">
    <subcellularLocation>
        <location evidence="1 11">Cytoplasm</location>
    </subcellularLocation>
</comment>
<dbReference type="GO" id="GO:0035973">
    <property type="term" value="P:aggrephagy"/>
    <property type="evidence" value="ECO:0007669"/>
    <property type="project" value="TreeGrafter"/>
</dbReference>
<feature type="compositionally biased region" description="Polar residues" evidence="12">
    <location>
        <begin position="31"/>
        <end position="42"/>
    </location>
</feature>
<evidence type="ECO:0000259" key="13">
    <source>
        <dbReference type="Pfam" id="PF03416"/>
    </source>
</evidence>
<dbReference type="GO" id="GO:0005737">
    <property type="term" value="C:cytoplasm"/>
    <property type="evidence" value="ECO:0007669"/>
    <property type="project" value="UniProtKB-SubCell"/>
</dbReference>
<organism evidence="15 16">
    <name type="scientific">Adineta steineri</name>
    <dbReference type="NCBI Taxonomy" id="433720"/>
    <lineage>
        <taxon>Eukaryota</taxon>
        <taxon>Metazoa</taxon>
        <taxon>Spiralia</taxon>
        <taxon>Gnathifera</taxon>
        <taxon>Rotifera</taxon>
        <taxon>Eurotatoria</taxon>
        <taxon>Bdelloidea</taxon>
        <taxon>Adinetida</taxon>
        <taxon>Adinetidae</taxon>
        <taxon>Adineta</taxon>
    </lineage>
</organism>
<dbReference type="Pfam" id="PF03416">
    <property type="entry name" value="Peptidase_C54"/>
    <property type="match status" value="1"/>
</dbReference>
<feature type="compositionally biased region" description="Low complexity" evidence="12">
    <location>
        <begin position="47"/>
        <end position="59"/>
    </location>
</feature>
<sequence>MFDDNNDDNATNSFFNPRYRAQSAAHLLSPDSATTTTATNSPKQDRSLMSSSDSSPSSSFAITNSPKTNLSSFLKVSSPTTRKPNNSSPSDEQFVMTIIRSPSTSSQRILQTNEPVGTTVVNEELANSNNKFLKSKVTAALNHMKYRWVVKMRPNFRTNETPIYLLGKKYNGREETTYDDIPRPHSDQSYTNFLKSFSQRIYFSYRKQFEPFIGSRNGDVITSDGGWGCMIRCAQMLLAQTLLIHLTSAFNSSYSNIQISDKCPKRNSIEYAKHANRVNRHAQMYKDIIRLFGDIPHVKCPFGIHKIVELGTLHGIRPGDFFGPVSAAHCLKEAVQIAIEAKQIPELLRIYISQDAIIYRQDVIDLCSTSLSNNNNNSNLNKKNTLYPSLDSVTTTDTNSSRWSTSVLILVPLRLGLNELDLVYEYFLKEALQLPQTVGIIGGSPRHAVYIVGYQDDSFIDLDPHFIQSTVNVLDNTFDTSSYSCSSPKKLSTKKMDPSCTLGFYCRDKADFEMFCAQWNHICHMASDDRRTCPIFRIERGTFQETHKRVLNYEYPSLNEDEDVFLRVTKLSSANASPSSIGKRISNNGKNFLINSSPVTYRDSWDDAGLSLNNDNSSGRVHSLSDDYVFL</sequence>
<comment type="caution">
    <text evidence="15">The sequence shown here is derived from an EMBL/GenBank/DDBJ whole genome shotgun (WGS) entry which is preliminary data.</text>
</comment>
<comment type="similarity">
    <text evidence="2 11">Belongs to the peptidase C54 family.</text>
</comment>
<dbReference type="Proteomes" id="UP000663845">
    <property type="component" value="Unassembled WGS sequence"/>
</dbReference>
<dbReference type="AlphaFoldDB" id="A0A818T0X0"/>
<evidence type="ECO:0000256" key="4">
    <source>
        <dbReference type="ARBA" id="ARBA00022490"/>
    </source>
</evidence>
<dbReference type="PANTHER" id="PTHR22624">
    <property type="entry name" value="CYSTEINE PROTEASE ATG4"/>
    <property type="match status" value="1"/>
</dbReference>
<keyword evidence="4 11" id="KW-0963">Cytoplasm</keyword>
<dbReference type="GO" id="GO:0015031">
    <property type="term" value="P:protein transport"/>
    <property type="evidence" value="ECO:0007669"/>
    <property type="project" value="UniProtKB-KW"/>
</dbReference>
<dbReference type="InterPro" id="IPR005078">
    <property type="entry name" value="Peptidase_C54"/>
</dbReference>
<keyword evidence="3" id="KW-0813">Transport</keyword>
<evidence type="ECO:0000256" key="6">
    <source>
        <dbReference type="ARBA" id="ARBA00022801"/>
    </source>
</evidence>
<evidence type="ECO:0000313" key="14">
    <source>
        <dbReference type="EMBL" id="CAF1235214.1"/>
    </source>
</evidence>
<evidence type="ECO:0000256" key="3">
    <source>
        <dbReference type="ARBA" id="ARBA00022448"/>
    </source>
</evidence>
<accession>A0A818T0X0</accession>
<evidence type="ECO:0000256" key="11">
    <source>
        <dbReference type="RuleBase" id="RU363115"/>
    </source>
</evidence>
<comment type="catalytic activity">
    <reaction evidence="10">
        <text>[protein]-C-terminal L-amino acid-glycyl-phosphatidylethanolamide + H2O = [protein]-C-terminal L-amino acid-glycine + a 1,2-diacyl-sn-glycero-3-phosphoethanolamine</text>
        <dbReference type="Rhea" id="RHEA:67548"/>
        <dbReference type="Rhea" id="RHEA-COMP:17323"/>
        <dbReference type="Rhea" id="RHEA-COMP:17324"/>
        <dbReference type="ChEBI" id="CHEBI:15377"/>
        <dbReference type="ChEBI" id="CHEBI:64612"/>
        <dbReference type="ChEBI" id="CHEBI:172940"/>
        <dbReference type="ChEBI" id="CHEBI:172941"/>
    </reaction>
    <physiologicalReaction direction="left-to-right" evidence="10">
        <dbReference type="Rhea" id="RHEA:67549"/>
    </physiologicalReaction>
</comment>
<evidence type="ECO:0000256" key="7">
    <source>
        <dbReference type="ARBA" id="ARBA00022807"/>
    </source>
</evidence>
<reference evidence="15" key="1">
    <citation type="submission" date="2021-02" db="EMBL/GenBank/DDBJ databases">
        <authorList>
            <person name="Nowell W R."/>
        </authorList>
    </citation>
    <scope>NUCLEOTIDE SEQUENCE</scope>
</reference>
<evidence type="ECO:0000256" key="8">
    <source>
        <dbReference type="ARBA" id="ARBA00022927"/>
    </source>
</evidence>
<dbReference type="GO" id="GO:0000045">
    <property type="term" value="P:autophagosome assembly"/>
    <property type="evidence" value="ECO:0007669"/>
    <property type="project" value="TreeGrafter"/>
</dbReference>
<keyword evidence="9 11" id="KW-0072">Autophagy</keyword>
<evidence type="ECO:0000313" key="15">
    <source>
        <dbReference type="EMBL" id="CAF3676313.1"/>
    </source>
</evidence>
<evidence type="ECO:0000256" key="5">
    <source>
        <dbReference type="ARBA" id="ARBA00022670"/>
    </source>
</evidence>
<keyword evidence="8 11" id="KW-0653">Protein transport</keyword>
<feature type="region of interest" description="Disordered" evidence="12">
    <location>
        <begin position="21"/>
        <end position="93"/>
    </location>
</feature>
<keyword evidence="7" id="KW-0788">Thiol protease</keyword>
<dbReference type="GO" id="GO:0034727">
    <property type="term" value="P:piecemeal microautophagy of the nucleus"/>
    <property type="evidence" value="ECO:0007669"/>
    <property type="project" value="TreeGrafter"/>
</dbReference>
<dbReference type="SUPFAM" id="SSF54001">
    <property type="entry name" value="Cysteine proteinases"/>
    <property type="match status" value="1"/>
</dbReference>
<dbReference type="EMBL" id="CAJNOG010000425">
    <property type="protein sequence ID" value="CAF1235214.1"/>
    <property type="molecule type" value="Genomic_DNA"/>
</dbReference>
<comment type="function">
    <text evidence="11">Cysteine protease that plays a key role in autophagy by mediating both proteolytic activation and delipidation of ATG8 family proteins.</text>
</comment>
<dbReference type="GO" id="GO:0016485">
    <property type="term" value="P:protein processing"/>
    <property type="evidence" value="ECO:0007669"/>
    <property type="project" value="TreeGrafter"/>
</dbReference>
<dbReference type="InterPro" id="IPR046792">
    <property type="entry name" value="Peptidase_C54_cat"/>
</dbReference>
<evidence type="ECO:0000256" key="12">
    <source>
        <dbReference type="SAM" id="MobiDB-lite"/>
    </source>
</evidence>
<dbReference type="PANTHER" id="PTHR22624:SF52">
    <property type="entry name" value="CYSTEINE PROTEASE"/>
    <property type="match status" value="1"/>
</dbReference>
<evidence type="ECO:0000313" key="16">
    <source>
        <dbReference type="Proteomes" id="UP000663844"/>
    </source>
</evidence>
<feature type="compositionally biased region" description="Polar residues" evidence="12">
    <location>
        <begin position="60"/>
        <end position="91"/>
    </location>
</feature>
<gene>
    <name evidence="14" type="ORF">JYZ213_LOCUS28767</name>
    <name evidence="15" type="ORF">OXD698_LOCUS10606</name>
</gene>
<dbReference type="Proteomes" id="UP000663844">
    <property type="component" value="Unassembled WGS sequence"/>
</dbReference>
<dbReference type="GO" id="GO:0004197">
    <property type="term" value="F:cysteine-type endopeptidase activity"/>
    <property type="evidence" value="ECO:0007669"/>
    <property type="project" value="TreeGrafter"/>
</dbReference>
<keyword evidence="6 11" id="KW-0378">Hydrolase</keyword>